<dbReference type="Pfam" id="PF00193">
    <property type="entry name" value="Xlink"/>
    <property type="match status" value="1"/>
</dbReference>
<feature type="region of interest" description="Disordered" evidence="2">
    <location>
        <begin position="67"/>
        <end position="87"/>
    </location>
</feature>
<organism evidence="5">
    <name type="scientific">viral metagenome</name>
    <dbReference type="NCBI Taxonomy" id="1070528"/>
    <lineage>
        <taxon>unclassified sequences</taxon>
        <taxon>metagenomes</taxon>
        <taxon>organismal metagenomes</taxon>
    </lineage>
</organism>
<sequence length="305" mass="33537">MSISYNSLTGIEGNPITYISQLATEGKRNLDSSSATTRIILLLAFVVISILYYVLFSSLGKGGSGSGSGLSGTSGSPGSPGAGGESGGKRTLEIILWSIFLILIIINGFQYFFNVNFTASIKDIFTDKPKIDLSIQQPPGEDVVPELKLKKEVYNIPSNNFTYDDSKAICQAYGGKLATYNQVENSYNKGAEWCNYGWSDGQMALFPTQQKTWDRLQTIEGHENDCGRPGVNGGKIDNPKARFGVNCYGFKPIITSAESDNMKNTPIYPVSMKDLELQKKLDYWKKRIPEILLSPFNKNSWSILG</sequence>
<keyword evidence="3" id="KW-1133">Transmembrane helix</keyword>
<dbReference type="AlphaFoldDB" id="A0A6C0EX28"/>
<dbReference type="InterPro" id="IPR000538">
    <property type="entry name" value="Link_dom"/>
</dbReference>
<evidence type="ECO:0000259" key="4">
    <source>
        <dbReference type="PROSITE" id="PS50963"/>
    </source>
</evidence>
<evidence type="ECO:0000256" key="3">
    <source>
        <dbReference type="SAM" id="Phobius"/>
    </source>
</evidence>
<dbReference type="SMART" id="SM00445">
    <property type="entry name" value="LINK"/>
    <property type="match status" value="1"/>
</dbReference>
<dbReference type="GO" id="GO:0005540">
    <property type="term" value="F:hyaluronic acid binding"/>
    <property type="evidence" value="ECO:0007669"/>
    <property type="project" value="InterPro"/>
</dbReference>
<dbReference type="Gene3D" id="3.10.100.10">
    <property type="entry name" value="Mannose-Binding Protein A, subunit A"/>
    <property type="match status" value="1"/>
</dbReference>
<accession>A0A6C0EX28</accession>
<reference evidence="5" key="1">
    <citation type="journal article" date="2020" name="Nature">
        <title>Giant virus diversity and host interactions through global metagenomics.</title>
        <authorList>
            <person name="Schulz F."/>
            <person name="Roux S."/>
            <person name="Paez-Espino D."/>
            <person name="Jungbluth S."/>
            <person name="Walsh D.A."/>
            <person name="Denef V.J."/>
            <person name="McMahon K.D."/>
            <person name="Konstantinidis K.T."/>
            <person name="Eloe-Fadrosh E.A."/>
            <person name="Kyrpides N.C."/>
            <person name="Woyke T."/>
        </authorList>
    </citation>
    <scope>NUCLEOTIDE SEQUENCE</scope>
    <source>
        <strain evidence="5">GVMAG-M-3300009161-36</strain>
    </source>
</reference>
<evidence type="ECO:0000256" key="2">
    <source>
        <dbReference type="SAM" id="MobiDB-lite"/>
    </source>
</evidence>
<feature type="domain" description="Link" evidence="4">
    <location>
        <begin position="143"/>
        <end position="249"/>
    </location>
</feature>
<name>A0A6C0EX28_9ZZZZ</name>
<keyword evidence="3" id="KW-0812">Transmembrane</keyword>
<dbReference type="PROSITE" id="PS50963">
    <property type="entry name" value="LINK_2"/>
    <property type="match status" value="1"/>
</dbReference>
<keyword evidence="3" id="KW-0472">Membrane</keyword>
<dbReference type="GO" id="GO:0007155">
    <property type="term" value="P:cell adhesion"/>
    <property type="evidence" value="ECO:0007669"/>
    <property type="project" value="InterPro"/>
</dbReference>
<proteinExistence type="predicted"/>
<feature type="transmembrane region" description="Helical" evidence="3">
    <location>
        <begin position="39"/>
        <end position="56"/>
    </location>
</feature>
<dbReference type="SUPFAM" id="SSF56436">
    <property type="entry name" value="C-type lectin-like"/>
    <property type="match status" value="1"/>
</dbReference>
<dbReference type="InterPro" id="IPR016187">
    <property type="entry name" value="CTDL_fold"/>
</dbReference>
<evidence type="ECO:0000256" key="1">
    <source>
        <dbReference type="ARBA" id="ARBA00023157"/>
    </source>
</evidence>
<keyword evidence="1" id="KW-1015">Disulfide bond</keyword>
<protein>
    <recommendedName>
        <fullName evidence="4">Link domain-containing protein</fullName>
    </recommendedName>
</protein>
<feature type="transmembrane region" description="Helical" evidence="3">
    <location>
        <begin position="94"/>
        <end position="113"/>
    </location>
</feature>
<evidence type="ECO:0000313" key="5">
    <source>
        <dbReference type="EMBL" id="QHT33548.1"/>
    </source>
</evidence>
<dbReference type="InterPro" id="IPR016186">
    <property type="entry name" value="C-type_lectin-like/link_sf"/>
</dbReference>
<dbReference type="EMBL" id="MN738968">
    <property type="protein sequence ID" value="QHT33548.1"/>
    <property type="molecule type" value="Genomic_DNA"/>
</dbReference>